<evidence type="ECO:0000256" key="5">
    <source>
        <dbReference type="PROSITE-ProRule" id="PRU00176"/>
    </source>
</evidence>
<dbReference type="InterPro" id="IPR000504">
    <property type="entry name" value="RRM_dom"/>
</dbReference>
<dbReference type="InterPro" id="IPR035979">
    <property type="entry name" value="RBD_domain_sf"/>
</dbReference>
<evidence type="ECO:0000313" key="7">
    <source>
        <dbReference type="EMBL" id="KAK6945368.1"/>
    </source>
</evidence>
<dbReference type="Pfam" id="PF02536">
    <property type="entry name" value="mTERF"/>
    <property type="match status" value="2"/>
</dbReference>
<dbReference type="SUPFAM" id="SSF54928">
    <property type="entry name" value="RNA-binding domain, RBD"/>
    <property type="match status" value="2"/>
</dbReference>
<dbReference type="Gene3D" id="3.30.70.330">
    <property type="match status" value="2"/>
</dbReference>
<dbReference type="InterPro" id="IPR038538">
    <property type="entry name" value="MTERF_sf"/>
</dbReference>
<dbReference type="GO" id="GO:0006353">
    <property type="term" value="P:DNA-templated transcription termination"/>
    <property type="evidence" value="ECO:0007669"/>
    <property type="project" value="UniProtKB-KW"/>
</dbReference>
<keyword evidence="3 5" id="KW-0694">RNA-binding</keyword>
<dbReference type="GO" id="GO:0003723">
    <property type="term" value="F:RNA binding"/>
    <property type="evidence" value="ECO:0007669"/>
    <property type="project" value="UniProtKB-UniRule"/>
</dbReference>
<name>A0AAN8W2X2_9MAGN</name>
<organism evidence="7 8">
    <name type="scientific">Dillenia turbinata</name>
    <dbReference type="NCBI Taxonomy" id="194707"/>
    <lineage>
        <taxon>Eukaryota</taxon>
        <taxon>Viridiplantae</taxon>
        <taxon>Streptophyta</taxon>
        <taxon>Embryophyta</taxon>
        <taxon>Tracheophyta</taxon>
        <taxon>Spermatophyta</taxon>
        <taxon>Magnoliopsida</taxon>
        <taxon>eudicotyledons</taxon>
        <taxon>Gunneridae</taxon>
        <taxon>Pentapetalae</taxon>
        <taxon>Dilleniales</taxon>
        <taxon>Dilleniaceae</taxon>
        <taxon>Dillenia</taxon>
    </lineage>
</organism>
<keyword evidence="4" id="KW-0809">Transit peptide</keyword>
<dbReference type="SMART" id="SM00733">
    <property type="entry name" value="Mterf"/>
    <property type="match status" value="4"/>
</dbReference>
<dbReference type="Proteomes" id="UP001370490">
    <property type="component" value="Unassembled WGS sequence"/>
</dbReference>
<gene>
    <name evidence="7" type="ORF">RJ641_026470</name>
</gene>
<dbReference type="EMBL" id="JBAMMX010000003">
    <property type="protein sequence ID" value="KAK6945368.1"/>
    <property type="molecule type" value="Genomic_DNA"/>
</dbReference>
<keyword evidence="2" id="KW-0805">Transcription regulation</keyword>
<dbReference type="InterPro" id="IPR012677">
    <property type="entry name" value="Nucleotide-bd_a/b_plait_sf"/>
</dbReference>
<dbReference type="FunFam" id="1.25.70.10:FF:000014">
    <property type="entry name" value="Transcription termination factor MTEF18, mitochondrial"/>
    <property type="match status" value="1"/>
</dbReference>
<dbReference type="InterPro" id="IPR003690">
    <property type="entry name" value="MTERF"/>
</dbReference>
<dbReference type="GO" id="GO:0005634">
    <property type="term" value="C:nucleus"/>
    <property type="evidence" value="ECO:0007669"/>
    <property type="project" value="TreeGrafter"/>
</dbReference>
<dbReference type="SMART" id="SM00360">
    <property type="entry name" value="RRM"/>
    <property type="match status" value="2"/>
</dbReference>
<reference evidence="7 8" key="1">
    <citation type="submission" date="2023-12" db="EMBL/GenBank/DDBJ databases">
        <title>A high-quality genome assembly for Dillenia turbinata (Dilleniales).</title>
        <authorList>
            <person name="Chanderbali A."/>
        </authorList>
    </citation>
    <scope>NUCLEOTIDE SEQUENCE [LARGE SCALE GENOMIC DNA]</scope>
    <source>
        <strain evidence="7">LSX21</strain>
        <tissue evidence="7">Leaf</tissue>
    </source>
</reference>
<feature type="domain" description="RRM" evidence="6">
    <location>
        <begin position="157"/>
        <end position="234"/>
    </location>
</feature>
<keyword evidence="8" id="KW-1185">Reference proteome</keyword>
<dbReference type="AlphaFoldDB" id="A0AAN8W2X2"/>
<dbReference type="PROSITE" id="PS50102">
    <property type="entry name" value="RRM"/>
    <property type="match status" value="2"/>
</dbReference>
<evidence type="ECO:0000313" key="8">
    <source>
        <dbReference type="Proteomes" id="UP001370490"/>
    </source>
</evidence>
<comment type="similarity">
    <text evidence="1">Belongs to the mTERF family.</text>
</comment>
<dbReference type="InterPro" id="IPR048289">
    <property type="entry name" value="RRM2_NsCP33-like"/>
</dbReference>
<evidence type="ECO:0000256" key="3">
    <source>
        <dbReference type="ARBA" id="ARBA00022884"/>
    </source>
</evidence>
<keyword evidence="2" id="KW-0804">Transcription</keyword>
<evidence type="ECO:0000259" key="6">
    <source>
        <dbReference type="PROSITE" id="PS50102"/>
    </source>
</evidence>
<proteinExistence type="inferred from homology"/>
<protein>
    <submittedName>
        <fullName evidence="7">Transcription termination factor, mitochondrial/chloroplastic</fullName>
    </submittedName>
</protein>
<dbReference type="PANTHER" id="PTHR48024:SF45">
    <property type="entry name" value="RNA BINDING DOMAIN PROTEIN"/>
    <property type="match status" value="1"/>
</dbReference>
<dbReference type="PANTHER" id="PTHR48024">
    <property type="entry name" value="GEO13361P1-RELATED"/>
    <property type="match status" value="1"/>
</dbReference>
<dbReference type="Gene3D" id="1.25.70.10">
    <property type="entry name" value="Transcription termination factor 3, mitochondrial"/>
    <property type="match status" value="2"/>
</dbReference>
<feature type="domain" description="RRM" evidence="6">
    <location>
        <begin position="248"/>
        <end position="325"/>
    </location>
</feature>
<sequence>MCSGIRAVKTTVGVGDKMGWLGVKMSKEGSANGLLKEKDNRWAKGLKGPEIVEVEEEPGGQVSLNLKTNGLKDTYIVRVDGGSGLSPTKDQGLRGEETFLLDLKEMSSSISSQEELKQLLEPLAKTQLVDILSRLGSLYPSIAEEIKNVASADPVHRKLFVRGLAWNTTSETLCAAFSVHGEIEEGAVIIDKSTGKSRGYGFITYKHIDSTQNALRAPSKLIDGRMAVCNLACEGLSSSSNTPDQVQRKLFIGGLTPEVTSEMLLNFFSRHGEIEEGSVAYDKDSNNSRGFGFVTYKTVEAAKRAIEDPQKTLGGRNITVKLADSHKGRAPQTQLPPAAVPVPVPMTAGYAPLAKPNVSTPPIGYNYPQAAPTYPPSAYQSPPAAAAPYLTQPLNPYAAAAVKKEPLGLPPTAPMGLSGYPYYFPKQSLGEHSAGYKEVVEASDNYENENLKFRVRNDGDSIAGTSNKEEVFFDDGAGIEDLLPSQGQGRLSKTLFCSLHYAQNPRFYSRASNAEQAKGFDENARNDSKWIRTATKEAQAALLDYLHSTRSLQFMDADHISKNSPNFVESLVTKFENKPEIGRSISRFLRYHPINEFEPFFESMGLKPEEFRPFLPSKLMFLSDDDVMMENYHVLCNFGVPRNKIGRIFKESPEVFRYEYGVLPSKLRAYEDLGMKQSTVGVCVACCPNLLVGGVDKDFMLVLEELKSLGINNHFLERHLSDKTSYKWNQIFELLCLFGKMGCSKEELGGLLKQRPGLLFEDSGSRTISLFVFLAKFSFRVEEMDSLFMQFPKVQVGKFVSNLRCCYQFLTEVEMEVDEIGKIVRLYPLLLGSCSLKKTNSILNLLNVGKKRICRIIKENPQELKSWVLGSKVKPLPNAGEDLKSQVEKTMFLLELGFVENTKEMNKALKTFRGRGGELRERFNCLVNAGFDQKDVYNMIRTSPQILNQSKDLIEEKIDFLVSDMDLPISTLLLFPSYLSYTMQRVKLRYSMYYWLRDQGMVEPGLAVSTLVATPDSAFIKKYVNCHPGGLEMWQKLKKEHQRKAVLPKLSAIPFVVVLALSRARWWKLQREQLMIQKALKSFDCIHRFWGGISLPSAHRGLKFLYVGKKSVPAFEEIKL</sequence>
<evidence type="ECO:0000256" key="2">
    <source>
        <dbReference type="ARBA" id="ARBA00022472"/>
    </source>
</evidence>
<dbReference type="Pfam" id="PF00076">
    <property type="entry name" value="RRM_1"/>
    <property type="match status" value="2"/>
</dbReference>
<dbReference type="CDD" id="cd21608">
    <property type="entry name" value="RRM2_NsCP33_like"/>
    <property type="match status" value="1"/>
</dbReference>
<accession>A0AAN8W2X2</accession>
<dbReference type="FunFam" id="1.25.70.10:FF:000019">
    <property type="entry name" value="mTERF family protein"/>
    <property type="match status" value="1"/>
</dbReference>
<evidence type="ECO:0000256" key="4">
    <source>
        <dbReference type="ARBA" id="ARBA00022946"/>
    </source>
</evidence>
<evidence type="ECO:0000256" key="1">
    <source>
        <dbReference type="ARBA" id="ARBA00007692"/>
    </source>
</evidence>
<dbReference type="InterPro" id="IPR050886">
    <property type="entry name" value="RNA-binding_reg"/>
</dbReference>
<comment type="caution">
    <text evidence="7">The sequence shown here is derived from an EMBL/GenBank/DDBJ whole genome shotgun (WGS) entry which is preliminary data.</text>
</comment>
<keyword evidence="2" id="KW-0806">Transcription termination</keyword>